<dbReference type="InterPro" id="IPR053167">
    <property type="entry name" value="Spore_coat_component"/>
</dbReference>
<dbReference type="InterPro" id="IPR007893">
    <property type="entry name" value="Spore_coat_U/FanG"/>
</dbReference>
<dbReference type="PANTHER" id="PTHR37089:SF4">
    <property type="entry name" value="EXPORTED PROTEIN"/>
    <property type="match status" value="1"/>
</dbReference>
<protein>
    <submittedName>
        <fullName evidence="3">Spore coat protein U domain-containing protein</fullName>
    </submittedName>
    <submittedName>
        <fullName evidence="4">Uncharacterized secreted protein</fullName>
    </submittedName>
</protein>
<sequence>MFYKRFINIFKGKKMSFNRKFLLTALGLTLAAVAPQASADEIANQFDVTIQIVDSCAISSRGLAPLDFGMHGFSAKNVDSTTNLNVACTKGSSYSIALNAGENAETANDVGTRRMKGVDTLNANDYVAYNLY</sequence>
<gene>
    <name evidence="3" type="ORF">I6G29_02555</name>
    <name evidence="4" type="ORF">NCTC11997_00559</name>
</gene>
<dbReference type="PANTHER" id="PTHR37089">
    <property type="entry name" value="PROTEIN U-RELATED"/>
    <property type="match status" value="1"/>
</dbReference>
<organism evidence="4 5">
    <name type="scientific">Oligella ureolytica</name>
    <dbReference type="NCBI Taxonomy" id="90244"/>
    <lineage>
        <taxon>Bacteria</taxon>
        <taxon>Pseudomonadati</taxon>
        <taxon>Pseudomonadota</taxon>
        <taxon>Betaproteobacteria</taxon>
        <taxon>Burkholderiales</taxon>
        <taxon>Alcaligenaceae</taxon>
        <taxon>Oligella</taxon>
    </lineage>
</organism>
<keyword evidence="6" id="KW-1185">Reference proteome</keyword>
<keyword evidence="3" id="KW-0946">Virion</keyword>
<evidence type="ECO:0000313" key="6">
    <source>
        <dbReference type="Proteomes" id="UP000594903"/>
    </source>
</evidence>
<reference evidence="3 6" key="2">
    <citation type="submission" date="2020-12" db="EMBL/GenBank/DDBJ databases">
        <title>FDA dAtabase for Regulatory Grade micrObial Sequences (FDA-ARGOS): Supporting development and validation of Infectious Disease Dx tests.</title>
        <authorList>
            <person name="Sproer C."/>
            <person name="Gronow S."/>
            <person name="Severitt S."/>
            <person name="Schroder I."/>
            <person name="Tallon L."/>
            <person name="Sadzewicz L."/>
            <person name="Zhao X."/>
            <person name="Boylan J."/>
            <person name="Ott S."/>
            <person name="Bowen H."/>
            <person name="Vavikolanu K."/>
            <person name="Mehta A."/>
            <person name="Aluvathingal J."/>
            <person name="Nadendla S."/>
            <person name="Lowell S."/>
            <person name="Myers T."/>
            <person name="Yan Y."/>
            <person name="Sichtig H."/>
        </authorList>
    </citation>
    <scope>NUCLEOTIDE SEQUENCE [LARGE SCALE GENOMIC DNA]</scope>
    <source>
        <strain evidence="3 6">FDAARGOS_872</strain>
    </source>
</reference>
<dbReference type="OrthoDB" id="8751277at2"/>
<dbReference type="STRING" id="1122619.GCA_000373745_00627"/>
<keyword evidence="1" id="KW-0732">Signal</keyword>
<dbReference type="EMBL" id="CP065725">
    <property type="protein sequence ID" value="QPT40505.1"/>
    <property type="molecule type" value="Genomic_DNA"/>
</dbReference>
<dbReference type="Proteomes" id="UP000254603">
    <property type="component" value="Unassembled WGS sequence"/>
</dbReference>
<feature type="chain" id="PRO_5017036483" evidence="1">
    <location>
        <begin position="40"/>
        <end position="132"/>
    </location>
</feature>
<dbReference type="Pfam" id="PF05229">
    <property type="entry name" value="SCPU"/>
    <property type="match status" value="1"/>
</dbReference>
<feature type="signal peptide" evidence="1">
    <location>
        <begin position="1"/>
        <end position="39"/>
    </location>
</feature>
<proteinExistence type="predicted"/>
<dbReference type="AlphaFoldDB" id="A0A378XEI5"/>
<feature type="domain" description="Spore coat protein U/FanG" evidence="2">
    <location>
        <begin position="44"/>
        <end position="132"/>
    </location>
</feature>
<evidence type="ECO:0000259" key="2">
    <source>
        <dbReference type="Pfam" id="PF05229"/>
    </source>
</evidence>
<accession>A0A378XEI5</accession>
<keyword evidence="3" id="KW-0167">Capsid protein</keyword>
<name>A0A378XEI5_9BURK</name>
<evidence type="ECO:0000256" key="1">
    <source>
        <dbReference type="SAM" id="SignalP"/>
    </source>
</evidence>
<evidence type="ECO:0000313" key="5">
    <source>
        <dbReference type="Proteomes" id="UP000254603"/>
    </source>
</evidence>
<evidence type="ECO:0000313" key="3">
    <source>
        <dbReference type="EMBL" id="QPT40505.1"/>
    </source>
</evidence>
<evidence type="ECO:0000313" key="4">
    <source>
        <dbReference type="EMBL" id="SUA51340.1"/>
    </source>
</evidence>
<dbReference type="EMBL" id="UGSB01000001">
    <property type="protein sequence ID" value="SUA51340.1"/>
    <property type="molecule type" value="Genomic_DNA"/>
</dbReference>
<dbReference type="Proteomes" id="UP000594903">
    <property type="component" value="Chromosome"/>
</dbReference>
<reference evidence="4 5" key="1">
    <citation type="submission" date="2018-06" db="EMBL/GenBank/DDBJ databases">
        <authorList>
            <consortium name="Pathogen Informatics"/>
            <person name="Doyle S."/>
        </authorList>
    </citation>
    <scope>NUCLEOTIDE SEQUENCE [LARGE SCALE GENOMIC DNA]</scope>
    <source>
        <strain evidence="4 5">NCTC11997</strain>
    </source>
</reference>